<dbReference type="InterPro" id="IPR024185">
    <property type="entry name" value="FTHF_cligase-like_sf"/>
</dbReference>
<organism evidence="2 3">
    <name type="scientific">Breznakia pachnodae</name>
    <dbReference type="NCBI Taxonomy" id="265178"/>
    <lineage>
        <taxon>Bacteria</taxon>
        <taxon>Bacillati</taxon>
        <taxon>Bacillota</taxon>
        <taxon>Erysipelotrichia</taxon>
        <taxon>Erysipelotrichales</taxon>
        <taxon>Erysipelotrichaceae</taxon>
        <taxon>Breznakia</taxon>
    </lineage>
</organism>
<dbReference type="InterPro" id="IPR003741">
    <property type="entry name" value="LUD_dom"/>
</dbReference>
<dbReference type="Pfam" id="PF02589">
    <property type="entry name" value="LUD_dom"/>
    <property type="match status" value="1"/>
</dbReference>
<evidence type="ECO:0000313" key="3">
    <source>
        <dbReference type="Proteomes" id="UP001230220"/>
    </source>
</evidence>
<gene>
    <name evidence="2" type="ORF">J2S15_000090</name>
</gene>
<evidence type="ECO:0000259" key="1">
    <source>
        <dbReference type="Pfam" id="PF02589"/>
    </source>
</evidence>
<dbReference type="InterPro" id="IPR037171">
    <property type="entry name" value="NagB/RpiA_transferase-like"/>
</dbReference>
<sequence length="215" mass="24309">MDENVRKIMDIKLERTKKALEKNNMNAIILNNVDEVVSYFKNTVEADSRLSVGGSQTLFEAGLIDLFREMPIYFEDRYEEGITREQQHEIFRKAFTCDYYVTSSNAVSESGELYNIDGTGNRVAAMAYGPKKVIVVVGENKLVVSLPDAMKRLETTAAPMNAQRLERKTPCTITGTCSECYSEERICSTYTVTKRQTTPNKGRITVLLVKENLGY</sequence>
<dbReference type="InterPro" id="IPR009501">
    <property type="entry name" value="UCP020269"/>
</dbReference>
<reference evidence="2 3" key="1">
    <citation type="submission" date="2023-07" db="EMBL/GenBank/DDBJ databases">
        <title>Genomic Encyclopedia of Type Strains, Phase IV (KMG-IV): sequencing the most valuable type-strain genomes for metagenomic binning, comparative biology and taxonomic classification.</title>
        <authorList>
            <person name="Goeker M."/>
        </authorList>
    </citation>
    <scope>NUCLEOTIDE SEQUENCE [LARGE SCALE GENOMIC DNA]</scope>
    <source>
        <strain evidence="2 3">DSM 16784</strain>
    </source>
</reference>
<dbReference type="PANTHER" id="PTHR36179">
    <property type="entry name" value="LUD_DOM DOMAIN-CONTAINING PROTEIN"/>
    <property type="match status" value="1"/>
</dbReference>
<protein>
    <recommendedName>
        <fullName evidence="1">LUD domain-containing protein</fullName>
    </recommendedName>
</protein>
<dbReference type="EMBL" id="JAUSUR010000001">
    <property type="protein sequence ID" value="MDQ0359359.1"/>
    <property type="molecule type" value="Genomic_DNA"/>
</dbReference>
<name>A0ABU0DXY2_9FIRM</name>
<feature type="domain" description="LUD" evidence="1">
    <location>
        <begin position="13"/>
        <end position="209"/>
    </location>
</feature>
<dbReference type="RefSeq" id="WP_307404414.1">
    <property type="nucleotide sequence ID" value="NZ_JAUSUR010000001.1"/>
</dbReference>
<keyword evidence="3" id="KW-1185">Reference proteome</keyword>
<comment type="caution">
    <text evidence="2">The sequence shown here is derived from an EMBL/GenBank/DDBJ whole genome shotgun (WGS) entry which is preliminary data.</text>
</comment>
<accession>A0ABU0DXY2</accession>
<evidence type="ECO:0000313" key="2">
    <source>
        <dbReference type="EMBL" id="MDQ0359359.1"/>
    </source>
</evidence>
<proteinExistence type="predicted"/>
<dbReference type="Proteomes" id="UP001230220">
    <property type="component" value="Unassembled WGS sequence"/>
</dbReference>
<dbReference type="SUPFAM" id="SSF100950">
    <property type="entry name" value="NagB/RpiA/CoA transferase-like"/>
    <property type="match status" value="1"/>
</dbReference>
<dbReference type="PIRSF" id="PIRSF020269">
    <property type="entry name" value="DUF1121"/>
    <property type="match status" value="1"/>
</dbReference>
<dbReference type="PANTHER" id="PTHR36179:SF2">
    <property type="entry name" value="LUD DOMAIN-CONTAINING PROTEIN"/>
    <property type="match status" value="1"/>
</dbReference>
<dbReference type="Gene3D" id="3.40.50.10420">
    <property type="entry name" value="NagB/RpiA/CoA transferase-like"/>
    <property type="match status" value="1"/>
</dbReference>